<sequence>MTGVKRGWSLAVATAVAATVLSPSMAEAKKVAGYLAAGEGVDLATILPGPPTPGTPRALADARAFRDSRALRGMARWQQATADVSSDLGARFAAALGFTPDWTKLPVTQGLLARFGADRSAAIRVAKAHWQSPRPFIGSDLPICEPRTASLMTNGDYPSGHTANGWSFALIMAELVPDRATAILTRGRDYGDSRWICGSHSQSAVEGGYMAASAVVAREHGNAAFRRDMAAAAEELARYRAKIASPRGG</sequence>
<evidence type="ECO:0000313" key="4">
    <source>
        <dbReference type="EMBL" id="NUU45740.1"/>
    </source>
</evidence>
<organism evidence="4 5">
    <name type="scientific">Sphingomonas zeae</name>
    <dbReference type="NCBI Taxonomy" id="1646122"/>
    <lineage>
        <taxon>Bacteria</taxon>
        <taxon>Pseudomonadati</taxon>
        <taxon>Pseudomonadota</taxon>
        <taxon>Alphaproteobacteria</taxon>
        <taxon>Sphingomonadales</taxon>
        <taxon>Sphingomonadaceae</taxon>
        <taxon>Sphingomonas</taxon>
    </lineage>
</organism>
<gene>
    <name evidence="4" type="ORF">HP438_01945</name>
</gene>
<dbReference type="InterPro" id="IPR036938">
    <property type="entry name" value="PAP2/HPO_sf"/>
</dbReference>
<dbReference type="EC" id="3.1.3.2" evidence="1"/>
<comment type="catalytic activity">
    <reaction evidence="1">
        <text>a phosphate monoester + H2O = an alcohol + phosphate</text>
        <dbReference type="Rhea" id="RHEA:15017"/>
        <dbReference type="ChEBI" id="CHEBI:15377"/>
        <dbReference type="ChEBI" id="CHEBI:30879"/>
        <dbReference type="ChEBI" id="CHEBI:43474"/>
        <dbReference type="ChEBI" id="CHEBI:67140"/>
        <dbReference type="EC" id="3.1.3.2"/>
    </reaction>
</comment>
<keyword evidence="1" id="KW-0378">Hydrolase</keyword>
<dbReference type="PRINTS" id="PR00483">
    <property type="entry name" value="BACPHPHTASE"/>
</dbReference>
<feature type="domain" description="Phosphatidic acid phosphatase type 2/haloperoxidase" evidence="3">
    <location>
        <begin position="110"/>
        <end position="220"/>
    </location>
</feature>
<name>A0A7Y6EFU1_9SPHN</name>
<dbReference type="GO" id="GO:0030288">
    <property type="term" value="C:outer membrane-bounded periplasmic space"/>
    <property type="evidence" value="ECO:0007669"/>
    <property type="project" value="InterPro"/>
</dbReference>
<evidence type="ECO:0000256" key="2">
    <source>
        <dbReference type="SAM" id="SignalP"/>
    </source>
</evidence>
<protein>
    <recommendedName>
        <fullName evidence="1">Acid phosphatase</fullName>
        <ecNumber evidence="1">3.1.3.2</ecNumber>
    </recommendedName>
</protein>
<reference evidence="4 5" key="1">
    <citation type="submission" date="2020-05" db="EMBL/GenBank/DDBJ databases">
        <title>Genome Sequencing of Type Strains.</title>
        <authorList>
            <person name="Lemaire J.F."/>
            <person name="Inderbitzin P."/>
            <person name="Gregorio O.A."/>
            <person name="Collins S.B."/>
            <person name="Wespe N."/>
            <person name="Knight-Connoni V."/>
        </authorList>
    </citation>
    <scope>NUCLEOTIDE SEQUENCE [LARGE SCALE GENOMIC DNA]</scope>
    <source>
        <strain evidence="4 5">DSM 100049</strain>
    </source>
</reference>
<evidence type="ECO:0000256" key="1">
    <source>
        <dbReference type="PIRNR" id="PIRNR000897"/>
    </source>
</evidence>
<keyword evidence="5" id="KW-1185">Reference proteome</keyword>
<feature type="chain" id="PRO_5030545282" description="Acid phosphatase" evidence="2">
    <location>
        <begin position="29"/>
        <end position="249"/>
    </location>
</feature>
<evidence type="ECO:0000259" key="3">
    <source>
        <dbReference type="SMART" id="SM00014"/>
    </source>
</evidence>
<dbReference type="AlphaFoldDB" id="A0A7Y6EFU1"/>
<evidence type="ECO:0000313" key="5">
    <source>
        <dbReference type="Proteomes" id="UP000536441"/>
    </source>
</evidence>
<dbReference type="InterPro" id="IPR001011">
    <property type="entry name" value="Acid_Pase_classA_bac"/>
</dbReference>
<dbReference type="RefSeq" id="WP_175310530.1">
    <property type="nucleotide sequence ID" value="NZ_CBCRYR010000013.1"/>
</dbReference>
<comment type="similarity">
    <text evidence="1">Belongs to the class A bacterial acid phosphatase family.</text>
</comment>
<keyword evidence="2" id="KW-0732">Signal</keyword>
<dbReference type="PIRSF" id="PIRSF000897">
    <property type="entry name" value="Acid_Ptase_ClsA"/>
    <property type="match status" value="1"/>
</dbReference>
<dbReference type="CDD" id="cd03397">
    <property type="entry name" value="PAP2_acid_phosphatase"/>
    <property type="match status" value="1"/>
</dbReference>
<dbReference type="GO" id="GO:0003993">
    <property type="term" value="F:acid phosphatase activity"/>
    <property type="evidence" value="ECO:0007669"/>
    <property type="project" value="UniProtKB-EC"/>
</dbReference>
<dbReference type="InterPro" id="IPR000326">
    <property type="entry name" value="PAP2/HPO"/>
</dbReference>
<dbReference type="Pfam" id="PF01569">
    <property type="entry name" value="PAP2"/>
    <property type="match status" value="1"/>
</dbReference>
<comment type="caution">
    <text evidence="4">The sequence shown here is derived from an EMBL/GenBank/DDBJ whole genome shotgun (WGS) entry which is preliminary data.</text>
</comment>
<dbReference type="SMART" id="SM00014">
    <property type="entry name" value="acidPPc"/>
    <property type="match status" value="1"/>
</dbReference>
<feature type="signal peptide" evidence="2">
    <location>
        <begin position="1"/>
        <end position="28"/>
    </location>
</feature>
<proteinExistence type="inferred from homology"/>
<dbReference type="Proteomes" id="UP000536441">
    <property type="component" value="Unassembled WGS sequence"/>
</dbReference>
<dbReference type="SUPFAM" id="SSF48317">
    <property type="entry name" value="Acid phosphatase/Vanadium-dependent haloperoxidase"/>
    <property type="match status" value="1"/>
</dbReference>
<dbReference type="EMBL" id="JABMCH010000046">
    <property type="protein sequence ID" value="NUU45740.1"/>
    <property type="molecule type" value="Genomic_DNA"/>
</dbReference>
<accession>A0A7Y6EFU1</accession>
<dbReference type="Gene3D" id="1.20.144.10">
    <property type="entry name" value="Phosphatidic acid phosphatase type 2/haloperoxidase"/>
    <property type="match status" value="1"/>
</dbReference>